<gene>
    <name evidence="2" type="ORF">Lupro_03505</name>
</gene>
<feature type="transmembrane region" description="Helical" evidence="1">
    <location>
        <begin position="156"/>
        <end position="177"/>
    </location>
</feature>
<evidence type="ECO:0000313" key="3">
    <source>
        <dbReference type="Proteomes" id="UP000059672"/>
    </source>
</evidence>
<dbReference type="STRING" id="1622118.Lupro_03505"/>
<dbReference type="KEGG" id="lut:Lupro_03505"/>
<dbReference type="EMBL" id="CP013355">
    <property type="protein sequence ID" value="AMC10371.1"/>
    <property type="molecule type" value="Genomic_DNA"/>
</dbReference>
<keyword evidence="1" id="KW-0812">Transmembrane</keyword>
<feature type="transmembrane region" description="Helical" evidence="1">
    <location>
        <begin position="115"/>
        <end position="136"/>
    </location>
</feature>
<keyword evidence="1" id="KW-1133">Transmembrane helix</keyword>
<dbReference type="AlphaFoldDB" id="A0A0X8G5D9"/>
<feature type="transmembrane region" description="Helical" evidence="1">
    <location>
        <begin position="85"/>
        <end position="103"/>
    </location>
</feature>
<organism evidence="2 3">
    <name type="scientific">Lutibacter profundi</name>
    <dbReference type="NCBI Taxonomy" id="1622118"/>
    <lineage>
        <taxon>Bacteria</taxon>
        <taxon>Pseudomonadati</taxon>
        <taxon>Bacteroidota</taxon>
        <taxon>Flavobacteriia</taxon>
        <taxon>Flavobacteriales</taxon>
        <taxon>Flavobacteriaceae</taxon>
        <taxon>Lutibacter</taxon>
    </lineage>
</organism>
<evidence type="ECO:0000256" key="1">
    <source>
        <dbReference type="SAM" id="Phobius"/>
    </source>
</evidence>
<dbReference type="RefSeq" id="WP_068206311.1">
    <property type="nucleotide sequence ID" value="NZ_CP013355.1"/>
</dbReference>
<dbReference type="Proteomes" id="UP000059672">
    <property type="component" value="Chromosome"/>
</dbReference>
<reference evidence="2 3" key="2">
    <citation type="journal article" date="2016" name="Int. J. Syst. Evol. Microbiol.">
        <title>Lutibacter profundi sp. nov., isolated from a deep-sea hydrothermal system on the Arctic Mid-Ocean Ridge and emended description of the genus Lutibacter.</title>
        <authorList>
            <person name="Le Moine Bauer S."/>
            <person name="Roalkvam I."/>
            <person name="Steen I.H."/>
            <person name="Dahle H."/>
        </authorList>
    </citation>
    <scope>NUCLEOTIDE SEQUENCE [LARGE SCALE GENOMIC DNA]</scope>
    <source>
        <strain evidence="2 3">LP1</strain>
    </source>
</reference>
<accession>A0A0X8G5D9</accession>
<keyword evidence="3" id="KW-1185">Reference proteome</keyword>
<sequence>MKHFYTFLTKFATKRNISIGLFLIVLFNVILLPKFPELISAIEIDIKSILDLKFSYSTDVAYTLFENLGEQGRNAYKLSELFIDFPYAIIYGFTYAFIILTLFKINNLERFNIVSLTPFLISWFDILENTGIIVMLSKYPTKLNTICSLTSTFTSLKWIFAVITFVIVLTSLIYLIILKSKLRIKN</sequence>
<dbReference type="OrthoDB" id="5198105at2"/>
<reference evidence="3" key="1">
    <citation type="submission" date="2015-12" db="EMBL/GenBank/DDBJ databases">
        <title>Complete genome sequence of Lutibacter profundus strain LP1.</title>
        <authorList>
            <person name="Wissuwa J."/>
            <person name="Le Moine Bauer S."/>
            <person name="Stokke R."/>
            <person name="Dahle H."/>
            <person name="Steen I.H."/>
        </authorList>
    </citation>
    <scope>NUCLEOTIDE SEQUENCE [LARGE SCALE GENOMIC DNA]</scope>
    <source>
        <strain evidence="3">LP1</strain>
    </source>
</reference>
<protein>
    <submittedName>
        <fullName evidence="2">Uncharacterized protein</fullName>
    </submittedName>
</protein>
<evidence type="ECO:0000313" key="2">
    <source>
        <dbReference type="EMBL" id="AMC10371.1"/>
    </source>
</evidence>
<keyword evidence="1" id="KW-0472">Membrane</keyword>
<name>A0A0X8G5D9_9FLAO</name>
<feature type="transmembrane region" description="Helical" evidence="1">
    <location>
        <begin position="12"/>
        <end position="31"/>
    </location>
</feature>
<proteinExistence type="predicted"/>